<dbReference type="Proteomes" id="UP000295818">
    <property type="component" value="Unassembled WGS sequence"/>
</dbReference>
<reference evidence="2 3" key="1">
    <citation type="journal article" date="2015" name="Stand. Genomic Sci.">
        <title>Genomic Encyclopedia of Bacterial and Archaeal Type Strains, Phase III: the genomes of soil and plant-associated and newly described type strains.</title>
        <authorList>
            <person name="Whitman W.B."/>
            <person name="Woyke T."/>
            <person name="Klenk H.P."/>
            <person name="Zhou Y."/>
            <person name="Lilburn T.G."/>
            <person name="Beck B.J."/>
            <person name="De Vos P."/>
            <person name="Vandamme P."/>
            <person name="Eisen J.A."/>
            <person name="Garrity G."/>
            <person name="Hugenholtz P."/>
            <person name="Kyrpides N.C."/>
        </authorList>
    </citation>
    <scope>NUCLEOTIDE SEQUENCE [LARGE SCALE GENOMIC DNA]</scope>
    <source>
        <strain evidence="2 3">VKM Ac-2538</strain>
    </source>
</reference>
<dbReference type="SUPFAM" id="SSF51735">
    <property type="entry name" value="NAD(P)-binding Rossmann-fold domains"/>
    <property type="match status" value="1"/>
</dbReference>
<dbReference type="InterPro" id="IPR001509">
    <property type="entry name" value="Epimerase_deHydtase"/>
</dbReference>
<evidence type="ECO:0000259" key="1">
    <source>
        <dbReference type="Pfam" id="PF01370"/>
    </source>
</evidence>
<proteinExistence type="predicted"/>
<name>A0ABY2BYT9_9ACTN</name>
<keyword evidence="3" id="KW-1185">Reference proteome</keyword>
<gene>
    <name evidence="2" type="ORF">EV644_101856</name>
</gene>
<dbReference type="InterPro" id="IPR036291">
    <property type="entry name" value="NAD(P)-bd_dom_sf"/>
</dbReference>
<evidence type="ECO:0000313" key="3">
    <source>
        <dbReference type="Proteomes" id="UP000295818"/>
    </source>
</evidence>
<comment type="caution">
    <text evidence="2">The sequence shown here is derived from an EMBL/GenBank/DDBJ whole genome shotgun (WGS) entry which is preliminary data.</text>
</comment>
<feature type="domain" description="NAD-dependent epimerase/dehydratase" evidence="1">
    <location>
        <begin position="6"/>
        <end position="205"/>
    </location>
</feature>
<sequence length="307" mass="32130">MRAVVGSGPVGTAVAQLLVERGEQVRLITRSGTGPDLPGLEKMRANAADPAALTALVEGADTLFSCGGPAYDRWPVDWPPLGASLIETAAATGAVLLTTGNLYSYGVPDGPMKESDPERPNSVKGRVRSKLWADALAAHQAGRIRTAEVRGSDYLGAGAVSFFTVGVLPGVLAGKRTLVPADLDAPHSWTAVTDVARTLVAVASDETAWGRTWHVPSPAPTSLRDLTTQAAAIAGVRAPRLSSMPPAVLWLGGLVNKQARGIRELQYQFRRPFVLDSSQAERAFGIVTVPTADALAETVAAIRPSGR</sequence>
<dbReference type="EMBL" id="SLWM01000001">
    <property type="protein sequence ID" value="TCO32213.1"/>
    <property type="molecule type" value="Genomic_DNA"/>
</dbReference>
<dbReference type="RefSeq" id="WP_132186862.1">
    <property type="nucleotide sequence ID" value="NZ_SLWM01000001.1"/>
</dbReference>
<dbReference type="Gene3D" id="3.40.50.720">
    <property type="entry name" value="NAD(P)-binding Rossmann-like Domain"/>
    <property type="match status" value="1"/>
</dbReference>
<organism evidence="2 3">
    <name type="scientific">Kribbella orskensis</name>
    <dbReference type="NCBI Taxonomy" id="2512216"/>
    <lineage>
        <taxon>Bacteria</taxon>
        <taxon>Bacillati</taxon>
        <taxon>Actinomycetota</taxon>
        <taxon>Actinomycetes</taxon>
        <taxon>Propionibacteriales</taxon>
        <taxon>Kribbellaceae</taxon>
        <taxon>Kribbella</taxon>
    </lineage>
</organism>
<dbReference type="Pfam" id="PF01370">
    <property type="entry name" value="Epimerase"/>
    <property type="match status" value="1"/>
</dbReference>
<protein>
    <submittedName>
        <fullName evidence="2">Nucleoside-diphosphate-sugar epimerase</fullName>
    </submittedName>
</protein>
<evidence type="ECO:0000313" key="2">
    <source>
        <dbReference type="EMBL" id="TCO32213.1"/>
    </source>
</evidence>
<accession>A0ABY2BYT9</accession>